<evidence type="ECO:0000313" key="7">
    <source>
        <dbReference type="EMBL" id="KAF2262082.1"/>
    </source>
</evidence>
<reference evidence="8" key="1">
    <citation type="journal article" date="2020" name="Stud. Mycol.">
        <title>101 Dothideomycetes genomes: A test case for predicting lifestyles and emergence of pathogens.</title>
        <authorList>
            <person name="Haridas S."/>
            <person name="Albert R."/>
            <person name="Binder M."/>
            <person name="Bloem J."/>
            <person name="LaButti K."/>
            <person name="Salamov A."/>
            <person name="Andreopoulos B."/>
            <person name="Baker S."/>
            <person name="Barry K."/>
            <person name="Bills G."/>
            <person name="Bluhm B."/>
            <person name="Cannon C."/>
            <person name="Castanera R."/>
            <person name="Culley D."/>
            <person name="Daum C."/>
            <person name="Ezra D."/>
            <person name="Gonzalez J."/>
            <person name="Henrissat B."/>
            <person name="Kuo A."/>
            <person name="Liang C."/>
            <person name="Lipzen A."/>
            <person name="Lutzoni F."/>
            <person name="Magnuson J."/>
            <person name="Mondo S."/>
            <person name="Nolan M."/>
            <person name="Ohm R."/>
            <person name="Pangilinan J."/>
            <person name="Park H.-J."/>
            <person name="Ramirez L."/>
            <person name="Alfaro M."/>
            <person name="Sun H."/>
            <person name="Tritt A."/>
            <person name="Yoshinaga Y."/>
            <person name="Zwiers L.-H."/>
            <person name="Turgeon B."/>
            <person name="Goodwin S."/>
            <person name="Spatafora J."/>
            <person name="Crous P."/>
            <person name="Grigoriev I."/>
        </authorList>
    </citation>
    <scope>NUCLEOTIDE SEQUENCE [LARGE SCALE GENOMIC DNA]</scope>
    <source>
        <strain evidence="8">CBS 304.66</strain>
    </source>
</reference>
<evidence type="ECO:0000256" key="4">
    <source>
        <dbReference type="SAM" id="MobiDB-lite"/>
    </source>
</evidence>
<keyword evidence="5" id="KW-0812">Transmembrane</keyword>
<dbReference type="Proteomes" id="UP000800093">
    <property type="component" value="Unassembled WGS sequence"/>
</dbReference>
<name>A0A9P4K6B8_9PLEO</name>
<feature type="transmembrane region" description="Helical" evidence="5">
    <location>
        <begin position="48"/>
        <end position="74"/>
    </location>
</feature>
<proteinExistence type="inferred from homology"/>
<dbReference type="SMART" id="SM00563">
    <property type="entry name" value="PlsC"/>
    <property type="match status" value="1"/>
</dbReference>
<sequence>MAAHSLKQRHPAASVPLQEKKEEQRKIAERPHPGGAIKHGTWNQALRMLLFALYFNGSCIAILLTQLIGAPLYFYNKDLYYAWMAVTKQHFGIVLTQMTHWWAPVKMRISGDESVRGQLRKTEQGLLECDFPERMVLISNHEIYTDWIYLWWISYTAKMHGHLYIILKESIKYIPLLGQGMMFYGFIFLSRKWAKDKERFAYRLQKLNSSHHGPLSGSQSLDPMWLLIFPEGTNLSANGRASSKRWADKNQMEDMRHCMLPRSTGLLFCLQELHNTVDWVYDCTVAYEGVPRGEYGQDIFTLRSTYFQARRPKSVNMYWRRFAVKDIPIDDTKEFEKWLLARWGEKDDLLEYYVSNGRFPADEGTSPAVNGAKPLKGAGHIETEVRPTNPFEFLQILVAPAALALVVNVIMKFISMVLRVLRIK</sequence>
<feature type="compositionally biased region" description="Basic residues" evidence="4">
    <location>
        <begin position="1"/>
        <end position="10"/>
    </location>
</feature>
<evidence type="ECO:0000313" key="8">
    <source>
        <dbReference type="Proteomes" id="UP000800093"/>
    </source>
</evidence>
<keyword evidence="5" id="KW-0472">Membrane</keyword>
<dbReference type="InterPro" id="IPR002123">
    <property type="entry name" value="Plipid/glycerol_acylTrfase"/>
</dbReference>
<comment type="similarity">
    <text evidence="1">Belongs to the 1-acyl-sn-glycerol-3-phosphate acyltransferase family.</text>
</comment>
<dbReference type="PANTHER" id="PTHR10983:SF16">
    <property type="entry name" value="LYSOCARDIOLIPIN ACYLTRANSFERASE 1"/>
    <property type="match status" value="1"/>
</dbReference>
<organism evidence="7 8">
    <name type="scientific">Lojkania enalia</name>
    <dbReference type="NCBI Taxonomy" id="147567"/>
    <lineage>
        <taxon>Eukaryota</taxon>
        <taxon>Fungi</taxon>
        <taxon>Dikarya</taxon>
        <taxon>Ascomycota</taxon>
        <taxon>Pezizomycotina</taxon>
        <taxon>Dothideomycetes</taxon>
        <taxon>Pleosporomycetidae</taxon>
        <taxon>Pleosporales</taxon>
        <taxon>Pleosporales incertae sedis</taxon>
        <taxon>Lojkania</taxon>
    </lineage>
</organism>
<dbReference type="GO" id="GO:0005783">
    <property type="term" value="C:endoplasmic reticulum"/>
    <property type="evidence" value="ECO:0007669"/>
    <property type="project" value="TreeGrafter"/>
</dbReference>
<dbReference type="PANTHER" id="PTHR10983">
    <property type="entry name" value="1-ACYLGLYCEROL-3-PHOSPHATE ACYLTRANSFERASE-RELATED"/>
    <property type="match status" value="1"/>
</dbReference>
<dbReference type="GO" id="GO:0016746">
    <property type="term" value="F:acyltransferase activity"/>
    <property type="evidence" value="ECO:0007669"/>
    <property type="project" value="UniProtKB-KW"/>
</dbReference>
<keyword evidence="8" id="KW-1185">Reference proteome</keyword>
<keyword evidence="3 7" id="KW-0012">Acyltransferase</keyword>
<dbReference type="EMBL" id="ML986645">
    <property type="protein sequence ID" value="KAF2262082.1"/>
    <property type="molecule type" value="Genomic_DNA"/>
</dbReference>
<evidence type="ECO:0000256" key="1">
    <source>
        <dbReference type="ARBA" id="ARBA00008655"/>
    </source>
</evidence>
<protein>
    <submittedName>
        <fullName evidence="7">Acyltransferase-domain-containing protein</fullName>
    </submittedName>
</protein>
<dbReference type="Pfam" id="PF16076">
    <property type="entry name" value="Acyltransf_C"/>
    <property type="match status" value="1"/>
</dbReference>
<evidence type="ECO:0000256" key="5">
    <source>
        <dbReference type="SAM" id="Phobius"/>
    </source>
</evidence>
<accession>A0A9P4K6B8</accession>
<evidence type="ECO:0000256" key="3">
    <source>
        <dbReference type="ARBA" id="ARBA00023315"/>
    </source>
</evidence>
<dbReference type="GO" id="GO:0036149">
    <property type="term" value="P:phosphatidylinositol acyl-chain remodeling"/>
    <property type="evidence" value="ECO:0007669"/>
    <property type="project" value="TreeGrafter"/>
</dbReference>
<evidence type="ECO:0000259" key="6">
    <source>
        <dbReference type="SMART" id="SM00563"/>
    </source>
</evidence>
<feature type="region of interest" description="Disordered" evidence="4">
    <location>
        <begin position="1"/>
        <end position="35"/>
    </location>
</feature>
<keyword evidence="5" id="KW-1133">Transmembrane helix</keyword>
<dbReference type="SUPFAM" id="SSF69593">
    <property type="entry name" value="Glycerol-3-phosphate (1)-acyltransferase"/>
    <property type="match status" value="1"/>
</dbReference>
<dbReference type="Pfam" id="PF01553">
    <property type="entry name" value="Acyltransferase"/>
    <property type="match status" value="1"/>
</dbReference>
<feature type="compositionally biased region" description="Basic and acidic residues" evidence="4">
    <location>
        <begin position="18"/>
        <end position="32"/>
    </location>
</feature>
<comment type="caution">
    <text evidence="7">The sequence shown here is derived from an EMBL/GenBank/DDBJ whole genome shotgun (WGS) entry which is preliminary data.</text>
</comment>
<keyword evidence="2" id="KW-0808">Transferase</keyword>
<feature type="domain" description="Phospholipid/glycerol acyltransferase" evidence="6">
    <location>
        <begin position="135"/>
        <end position="267"/>
    </location>
</feature>
<dbReference type="InterPro" id="IPR032098">
    <property type="entry name" value="Acyltransf_C"/>
</dbReference>
<dbReference type="CDD" id="cd07990">
    <property type="entry name" value="LPLAT_LCLAT1-like"/>
    <property type="match status" value="1"/>
</dbReference>
<evidence type="ECO:0000256" key="2">
    <source>
        <dbReference type="ARBA" id="ARBA00022679"/>
    </source>
</evidence>
<gene>
    <name evidence="7" type="ORF">CC78DRAFT_326714</name>
</gene>
<dbReference type="OrthoDB" id="189226at2759"/>
<dbReference type="AlphaFoldDB" id="A0A9P4K6B8"/>
<feature type="transmembrane region" description="Helical" evidence="5">
    <location>
        <begin position="396"/>
        <end position="418"/>
    </location>
</feature>